<gene>
    <name evidence="2" type="ORF">GIB67_012903</name>
</gene>
<dbReference type="PANTHER" id="PTHR31197">
    <property type="entry name" value="OS01G0612600 PROTEIN"/>
    <property type="match status" value="1"/>
</dbReference>
<sequence>MRQNHLASLGDTGRHLYEPRSVELNKTCVNNTRILFSCPDINNGTCNTYTAIMNKDVNMPGVPVDASFSIRLLLRMATSIRGRSRLASHKKRSMLYPLPSRRCEGLEKDVHWKSNMALEKKDWEDATCFVCMEYPHNAVLLLCSSHSKGCRPYMCGTSYRYSNCLDQYKKAYTKATSANNSILSSSKSGEVMELACPLCRGQVKGMTVVEPARNYLNAKKRNCTQGSCSFIGKYKQLRKHVREEHPFASSDEVDPTVVQKWKTLESEREREDVLSTIRSSMLGAMVMSDYVIERSRYHNHYEDYGGFDDRGLLNFFHALDDLSGLGGGGVSLNDCRVRMRMQRALGRVRSCIGDDFESDEEVLLGGRGRDRAMTAHRRLVRRRRRRSEQSSSVADMT</sequence>
<dbReference type="Proteomes" id="UP000541444">
    <property type="component" value="Unassembled WGS sequence"/>
</dbReference>
<dbReference type="PANTHER" id="PTHR31197:SF12">
    <property type="entry name" value="OS02G0770600 PROTEIN"/>
    <property type="match status" value="1"/>
</dbReference>
<evidence type="ECO:0000313" key="3">
    <source>
        <dbReference type="Proteomes" id="UP000541444"/>
    </source>
</evidence>
<dbReference type="InterPro" id="IPR012866">
    <property type="entry name" value="DUF1644"/>
</dbReference>
<keyword evidence="3" id="KW-1185">Reference proteome</keyword>
<feature type="region of interest" description="Disordered" evidence="1">
    <location>
        <begin position="378"/>
        <end position="397"/>
    </location>
</feature>
<dbReference type="OrthoDB" id="1921166at2759"/>
<organism evidence="2 3">
    <name type="scientific">Kingdonia uniflora</name>
    <dbReference type="NCBI Taxonomy" id="39325"/>
    <lineage>
        <taxon>Eukaryota</taxon>
        <taxon>Viridiplantae</taxon>
        <taxon>Streptophyta</taxon>
        <taxon>Embryophyta</taxon>
        <taxon>Tracheophyta</taxon>
        <taxon>Spermatophyta</taxon>
        <taxon>Magnoliopsida</taxon>
        <taxon>Ranunculales</taxon>
        <taxon>Circaeasteraceae</taxon>
        <taxon>Kingdonia</taxon>
    </lineage>
</organism>
<accession>A0A7J7NFP7</accession>
<dbReference type="Gene3D" id="3.30.40.10">
    <property type="entry name" value="Zinc/RING finger domain, C3HC4 (zinc finger)"/>
    <property type="match status" value="1"/>
</dbReference>
<proteinExistence type="predicted"/>
<evidence type="ECO:0000313" key="2">
    <source>
        <dbReference type="EMBL" id="KAF6166006.1"/>
    </source>
</evidence>
<dbReference type="Pfam" id="PF07800">
    <property type="entry name" value="DUF1644"/>
    <property type="match status" value="1"/>
</dbReference>
<name>A0A7J7NFP7_9MAGN</name>
<dbReference type="EMBL" id="JACGCM010000816">
    <property type="protein sequence ID" value="KAF6166006.1"/>
    <property type="molecule type" value="Genomic_DNA"/>
</dbReference>
<protein>
    <submittedName>
        <fullName evidence="2">Uncharacterized protein</fullName>
    </submittedName>
</protein>
<reference evidence="2 3" key="1">
    <citation type="journal article" date="2020" name="IScience">
        <title>Genome Sequencing of the Endangered Kingdonia uniflora (Circaeasteraceae, Ranunculales) Reveals Potential Mechanisms of Evolutionary Specialization.</title>
        <authorList>
            <person name="Sun Y."/>
            <person name="Deng T."/>
            <person name="Zhang A."/>
            <person name="Moore M.J."/>
            <person name="Landis J.B."/>
            <person name="Lin N."/>
            <person name="Zhang H."/>
            <person name="Zhang X."/>
            <person name="Huang J."/>
            <person name="Zhang X."/>
            <person name="Sun H."/>
            <person name="Wang H."/>
        </authorList>
    </citation>
    <scope>NUCLEOTIDE SEQUENCE [LARGE SCALE GENOMIC DNA]</scope>
    <source>
        <strain evidence="2">TB1705</strain>
        <tissue evidence="2">Leaf</tissue>
    </source>
</reference>
<dbReference type="AlphaFoldDB" id="A0A7J7NFP7"/>
<comment type="caution">
    <text evidence="2">The sequence shown here is derived from an EMBL/GenBank/DDBJ whole genome shotgun (WGS) entry which is preliminary data.</text>
</comment>
<evidence type="ECO:0000256" key="1">
    <source>
        <dbReference type="SAM" id="MobiDB-lite"/>
    </source>
</evidence>
<dbReference type="InterPro" id="IPR013083">
    <property type="entry name" value="Znf_RING/FYVE/PHD"/>
</dbReference>